<dbReference type="eggNOG" id="KOG1965">
    <property type="taxonomic scope" value="Eukaryota"/>
</dbReference>
<keyword evidence="5 10" id="KW-1133">Transmembrane helix</keyword>
<evidence type="ECO:0000256" key="6">
    <source>
        <dbReference type="ARBA" id="ARBA00023053"/>
    </source>
</evidence>
<accession>F2U6V6</accession>
<dbReference type="PANTHER" id="PTHR10110:SF86">
    <property type="entry name" value="SODIUM_HYDROGEN EXCHANGER 7"/>
    <property type="match status" value="1"/>
</dbReference>
<keyword evidence="7" id="KW-0406">Ion transport</keyword>
<keyword evidence="9" id="KW-0739">Sodium transport</keyword>
<comment type="subcellular location">
    <subcellularLocation>
        <location evidence="1">Cell membrane</location>
        <topology evidence="1">Multi-pass membrane protein</topology>
    </subcellularLocation>
</comment>
<evidence type="ECO:0000313" key="13">
    <source>
        <dbReference type="Proteomes" id="UP000007799"/>
    </source>
</evidence>
<feature type="transmembrane region" description="Helical" evidence="10">
    <location>
        <begin position="32"/>
        <end position="52"/>
    </location>
</feature>
<keyword evidence="6" id="KW-0915">Sodium</keyword>
<evidence type="ECO:0000256" key="2">
    <source>
        <dbReference type="ARBA" id="ARBA00022448"/>
    </source>
</evidence>
<evidence type="ECO:0000313" key="12">
    <source>
        <dbReference type="EMBL" id="EGD83588.1"/>
    </source>
</evidence>
<dbReference type="PANTHER" id="PTHR10110">
    <property type="entry name" value="SODIUM/HYDROGEN EXCHANGER"/>
    <property type="match status" value="1"/>
</dbReference>
<dbReference type="KEGG" id="sre:PTSG_04196"/>
<keyword evidence="8 10" id="KW-0472">Membrane</keyword>
<evidence type="ECO:0000256" key="8">
    <source>
        <dbReference type="ARBA" id="ARBA00023136"/>
    </source>
</evidence>
<keyword evidence="13" id="KW-1185">Reference proteome</keyword>
<reference evidence="12" key="1">
    <citation type="submission" date="2009-08" db="EMBL/GenBank/DDBJ databases">
        <title>Annotation of Salpingoeca rosetta.</title>
        <authorList>
            <consortium name="The Broad Institute Genome Sequencing Platform"/>
            <person name="Russ C."/>
            <person name="Cuomo C."/>
            <person name="Burger G."/>
            <person name="Gray M.W."/>
            <person name="Holland P.W.H."/>
            <person name="King N."/>
            <person name="Lang F.B.F."/>
            <person name="Roger A.J."/>
            <person name="Ruiz-Trillo I."/>
            <person name="Young S.K."/>
            <person name="Zeng Q."/>
            <person name="Gargeya S."/>
            <person name="Alvarado L."/>
            <person name="Berlin A."/>
            <person name="Chapman S.B."/>
            <person name="Chen Z."/>
            <person name="Freedman E."/>
            <person name="Gellesch M."/>
            <person name="Goldberg J."/>
            <person name="Griggs A."/>
            <person name="Gujja S."/>
            <person name="Heilman E."/>
            <person name="Heiman D."/>
            <person name="Howarth C."/>
            <person name="Mehta T."/>
            <person name="Neiman D."/>
            <person name="Pearson M."/>
            <person name="Roberts A."/>
            <person name="Saif S."/>
            <person name="Shea T."/>
            <person name="Shenoy N."/>
            <person name="Sisk P."/>
            <person name="Stolte C."/>
            <person name="Sykes S."/>
            <person name="White J."/>
            <person name="Yandava C."/>
            <person name="Haas B."/>
            <person name="Nusbaum C."/>
            <person name="Birren B."/>
        </authorList>
    </citation>
    <scope>NUCLEOTIDE SEQUENCE [LARGE SCALE GENOMIC DNA]</scope>
    <source>
        <strain evidence="12">ATCC 50818</strain>
    </source>
</reference>
<evidence type="ECO:0000256" key="3">
    <source>
        <dbReference type="ARBA" id="ARBA00022475"/>
    </source>
</evidence>
<feature type="transmembrane region" description="Helical" evidence="10">
    <location>
        <begin position="6"/>
        <end position="25"/>
    </location>
</feature>
<dbReference type="OrthoDB" id="441412at2759"/>
<proteinExistence type="predicted"/>
<evidence type="ECO:0000256" key="4">
    <source>
        <dbReference type="ARBA" id="ARBA00022692"/>
    </source>
</evidence>
<dbReference type="Gene3D" id="6.10.140.1330">
    <property type="match status" value="1"/>
</dbReference>
<dbReference type="Pfam" id="PF00999">
    <property type="entry name" value="Na_H_Exchanger"/>
    <property type="match status" value="1"/>
</dbReference>
<dbReference type="RefSeq" id="XP_004995092.1">
    <property type="nucleotide sequence ID" value="XM_004995035.1"/>
</dbReference>
<name>F2U6V6_SALR5</name>
<dbReference type="Proteomes" id="UP000007799">
    <property type="component" value="Unassembled WGS sequence"/>
</dbReference>
<sequence length="375" mass="40206">MSSGHGHPTAAVLFVSFALLLGVFCRSLAKSIGGVIPYTVLLLLFGVLWGVMDDHTTSELGDAANEVADIDPHLFLQASVFLPLLIFESAFSMKWHIFKRMLPQMLALAVLGVVIASSLTACVLRVLISPFLSWSECFLIGAIVSATDPVAVVALLKDLGGSAKLRTLVEGESLLNDGTAIVIFVVFLDISRGVELGPGDVAVTFFRLALGGIGLGILWGAVTIWLIGLVHKDTLVETTLTVASTYLLFHVAEELCEVSGVLAIVALGASFVWYGKTKISPSVAHSLHEFWSILAYFGETIVFVLAGVLLAQKVDFAYFSAQDYGYLLLFYVLLMVIRAVMVVILSPILINFGYGFGIRRAAGGAALLRVDMMSS</sequence>
<feature type="domain" description="Cation/H+ exchanger transmembrane" evidence="11">
    <location>
        <begin position="23"/>
        <end position="362"/>
    </location>
</feature>
<feature type="transmembrane region" description="Helical" evidence="10">
    <location>
        <begin position="72"/>
        <end position="93"/>
    </location>
</feature>
<feature type="transmembrane region" description="Helical" evidence="10">
    <location>
        <begin position="208"/>
        <end position="227"/>
    </location>
</feature>
<evidence type="ECO:0000256" key="9">
    <source>
        <dbReference type="ARBA" id="ARBA00023201"/>
    </source>
</evidence>
<feature type="transmembrane region" description="Helical" evidence="10">
    <location>
        <begin position="138"/>
        <end position="156"/>
    </location>
</feature>
<evidence type="ECO:0000256" key="5">
    <source>
        <dbReference type="ARBA" id="ARBA00022989"/>
    </source>
</evidence>
<dbReference type="InterPro" id="IPR018422">
    <property type="entry name" value="Cation/H_exchanger_CPA1"/>
</dbReference>
<feature type="transmembrane region" description="Helical" evidence="10">
    <location>
        <begin position="324"/>
        <end position="350"/>
    </location>
</feature>
<dbReference type="GO" id="GO:0098719">
    <property type="term" value="P:sodium ion import across plasma membrane"/>
    <property type="evidence" value="ECO:0007669"/>
    <property type="project" value="TreeGrafter"/>
</dbReference>
<dbReference type="GO" id="GO:0015385">
    <property type="term" value="F:sodium:proton antiporter activity"/>
    <property type="evidence" value="ECO:0007669"/>
    <property type="project" value="InterPro"/>
</dbReference>
<feature type="transmembrane region" description="Helical" evidence="10">
    <location>
        <begin position="258"/>
        <end position="275"/>
    </location>
</feature>
<keyword evidence="4 10" id="KW-0812">Transmembrane</keyword>
<keyword evidence="2" id="KW-0813">Transport</keyword>
<dbReference type="GO" id="GO:0015386">
    <property type="term" value="F:potassium:proton antiporter activity"/>
    <property type="evidence" value="ECO:0007669"/>
    <property type="project" value="TreeGrafter"/>
</dbReference>
<evidence type="ECO:0000256" key="1">
    <source>
        <dbReference type="ARBA" id="ARBA00004651"/>
    </source>
</evidence>
<dbReference type="EMBL" id="GL832963">
    <property type="protein sequence ID" value="EGD83588.1"/>
    <property type="molecule type" value="Genomic_DNA"/>
</dbReference>
<dbReference type="GO" id="GO:0051453">
    <property type="term" value="P:regulation of intracellular pH"/>
    <property type="evidence" value="ECO:0007669"/>
    <property type="project" value="TreeGrafter"/>
</dbReference>
<dbReference type="InParanoid" id="F2U6V6"/>
<gene>
    <name evidence="12" type="ORF">PTSG_04196</name>
</gene>
<feature type="transmembrane region" description="Helical" evidence="10">
    <location>
        <begin position="105"/>
        <end position="132"/>
    </location>
</feature>
<keyword evidence="3" id="KW-1003">Cell membrane</keyword>
<feature type="transmembrane region" description="Helical" evidence="10">
    <location>
        <begin position="287"/>
        <end position="312"/>
    </location>
</feature>
<dbReference type="OMA" id="LEWHTFR"/>
<evidence type="ECO:0000256" key="7">
    <source>
        <dbReference type="ARBA" id="ARBA00023065"/>
    </source>
</evidence>
<dbReference type="GO" id="GO:0005886">
    <property type="term" value="C:plasma membrane"/>
    <property type="evidence" value="ECO:0007669"/>
    <property type="project" value="UniProtKB-SubCell"/>
</dbReference>
<dbReference type="GeneID" id="16075672"/>
<evidence type="ECO:0000259" key="11">
    <source>
        <dbReference type="Pfam" id="PF00999"/>
    </source>
</evidence>
<organism evidence="13">
    <name type="scientific">Salpingoeca rosetta (strain ATCC 50818 / BSB-021)</name>
    <dbReference type="NCBI Taxonomy" id="946362"/>
    <lineage>
        <taxon>Eukaryota</taxon>
        <taxon>Choanoflagellata</taxon>
        <taxon>Craspedida</taxon>
        <taxon>Salpingoecidae</taxon>
        <taxon>Salpingoeca</taxon>
    </lineage>
</organism>
<dbReference type="AlphaFoldDB" id="F2U6V6"/>
<dbReference type="InterPro" id="IPR006153">
    <property type="entry name" value="Cation/H_exchanger_TM"/>
</dbReference>
<protein>
    <recommendedName>
        <fullName evidence="11">Cation/H+ exchanger transmembrane domain-containing protein</fullName>
    </recommendedName>
</protein>
<evidence type="ECO:0000256" key="10">
    <source>
        <dbReference type="SAM" id="Phobius"/>
    </source>
</evidence>